<evidence type="ECO:0000313" key="12">
    <source>
        <dbReference type="Proteomes" id="UP000594468"/>
    </source>
</evidence>
<evidence type="ECO:0000256" key="7">
    <source>
        <dbReference type="SAM" id="Phobius"/>
    </source>
</evidence>
<dbReference type="Gene3D" id="2.30.30.60">
    <property type="match status" value="1"/>
</dbReference>
<comment type="similarity">
    <text evidence="2">Belongs to the MscS (TC 1.A.23) family.</text>
</comment>
<keyword evidence="12" id="KW-1185">Reference proteome</keyword>
<dbReference type="KEGG" id="pmet:G4Y79_23465"/>
<dbReference type="SUPFAM" id="SSF50182">
    <property type="entry name" value="Sm-like ribonucleoproteins"/>
    <property type="match status" value="1"/>
</dbReference>
<evidence type="ECO:0000259" key="10">
    <source>
        <dbReference type="Pfam" id="PF21088"/>
    </source>
</evidence>
<protein>
    <submittedName>
        <fullName evidence="11">Mechanosensitive ion channel family protein</fullName>
    </submittedName>
</protein>
<accession>A0A7S8E921</accession>
<feature type="domain" description="Mechanosensitive ion channel transmembrane helices 2/3" evidence="10">
    <location>
        <begin position="142"/>
        <end position="183"/>
    </location>
</feature>
<feature type="domain" description="Mechanosensitive ion channel MscS C-terminal" evidence="9">
    <location>
        <begin position="254"/>
        <end position="341"/>
    </location>
</feature>
<feature type="transmembrane region" description="Helical" evidence="7">
    <location>
        <begin position="160"/>
        <end position="182"/>
    </location>
</feature>
<keyword evidence="6 7" id="KW-0472">Membrane</keyword>
<dbReference type="InterPro" id="IPR049142">
    <property type="entry name" value="MS_channel_1st"/>
</dbReference>
<dbReference type="RefSeq" id="WP_195170680.1">
    <property type="nucleotide sequence ID" value="NZ_CP062983.1"/>
</dbReference>
<dbReference type="InterPro" id="IPR023408">
    <property type="entry name" value="MscS_beta-dom_sf"/>
</dbReference>
<name>A0A7S8E921_9CHLR</name>
<evidence type="ECO:0000256" key="5">
    <source>
        <dbReference type="ARBA" id="ARBA00022989"/>
    </source>
</evidence>
<dbReference type="Pfam" id="PF21088">
    <property type="entry name" value="MS_channel_1st"/>
    <property type="match status" value="1"/>
</dbReference>
<evidence type="ECO:0000313" key="11">
    <source>
        <dbReference type="EMBL" id="QPC82611.1"/>
    </source>
</evidence>
<organism evidence="11 12">
    <name type="scientific">Phototrophicus methaneseepsis</name>
    <dbReference type="NCBI Taxonomy" id="2710758"/>
    <lineage>
        <taxon>Bacteria</taxon>
        <taxon>Bacillati</taxon>
        <taxon>Chloroflexota</taxon>
        <taxon>Candidatus Thermofontia</taxon>
        <taxon>Phototrophicales</taxon>
        <taxon>Phototrophicaceae</taxon>
        <taxon>Phototrophicus</taxon>
    </lineage>
</organism>
<proteinExistence type="inferred from homology"/>
<dbReference type="GO" id="GO:0055085">
    <property type="term" value="P:transmembrane transport"/>
    <property type="evidence" value="ECO:0007669"/>
    <property type="project" value="InterPro"/>
</dbReference>
<dbReference type="EMBL" id="CP062983">
    <property type="protein sequence ID" value="QPC82611.1"/>
    <property type="molecule type" value="Genomic_DNA"/>
</dbReference>
<dbReference type="AlphaFoldDB" id="A0A7S8E921"/>
<dbReference type="Pfam" id="PF00924">
    <property type="entry name" value="MS_channel_2nd"/>
    <property type="match status" value="1"/>
</dbReference>
<dbReference type="PANTHER" id="PTHR30566:SF5">
    <property type="entry name" value="MECHANOSENSITIVE ION CHANNEL PROTEIN 1, MITOCHONDRIAL-RELATED"/>
    <property type="match status" value="1"/>
</dbReference>
<dbReference type="Gene3D" id="3.30.70.100">
    <property type="match status" value="1"/>
</dbReference>
<evidence type="ECO:0000259" key="8">
    <source>
        <dbReference type="Pfam" id="PF00924"/>
    </source>
</evidence>
<dbReference type="SUPFAM" id="SSF82689">
    <property type="entry name" value="Mechanosensitive channel protein MscS (YggB), C-terminal domain"/>
    <property type="match status" value="1"/>
</dbReference>
<evidence type="ECO:0000256" key="3">
    <source>
        <dbReference type="ARBA" id="ARBA00022475"/>
    </source>
</evidence>
<feature type="transmembrane region" description="Helical" evidence="7">
    <location>
        <begin position="92"/>
        <end position="114"/>
    </location>
</feature>
<gene>
    <name evidence="11" type="ORF">G4Y79_23465</name>
</gene>
<dbReference type="InterPro" id="IPR049278">
    <property type="entry name" value="MS_channel_C"/>
</dbReference>
<dbReference type="InterPro" id="IPR006685">
    <property type="entry name" value="MscS_channel_2nd"/>
</dbReference>
<feature type="domain" description="Mechanosensitive ion channel MscS" evidence="8">
    <location>
        <begin position="184"/>
        <end position="246"/>
    </location>
</feature>
<feature type="transmembrane region" description="Helical" evidence="7">
    <location>
        <begin position="22"/>
        <end position="44"/>
    </location>
</feature>
<comment type="subcellular location">
    <subcellularLocation>
        <location evidence="1">Cell membrane</location>
        <topology evidence="1">Multi-pass membrane protein</topology>
    </subcellularLocation>
</comment>
<keyword evidence="3" id="KW-1003">Cell membrane</keyword>
<feature type="transmembrane region" description="Helical" evidence="7">
    <location>
        <begin position="135"/>
        <end position="154"/>
    </location>
</feature>
<dbReference type="SUPFAM" id="SSF82861">
    <property type="entry name" value="Mechanosensitive channel protein MscS (YggB), transmembrane region"/>
    <property type="match status" value="1"/>
</dbReference>
<dbReference type="Proteomes" id="UP000594468">
    <property type="component" value="Chromosome"/>
</dbReference>
<evidence type="ECO:0000256" key="2">
    <source>
        <dbReference type="ARBA" id="ARBA00008017"/>
    </source>
</evidence>
<dbReference type="GO" id="GO:0005886">
    <property type="term" value="C:plasma membrane"/>
    <property type="evidence" value="ECO:0007669"/>
    <property type="project" value="UniProtKB-SubCell"/>
</dbReference>
<sequence>MIINFDVIKGWIQDLPDWVPNVAAAVLTLVLVLLLRQALIALIERPIRAALKRWPRLNAEAILELLHLPLQLLVVALALAISGQFVDARSGALFGNLVRSLVITSGFVALLRLVDWFTRDSRIIQRVTGFRIEDRLVPIFNTLLKIILFMLAVITVMQAWSIDITGLIASLGIVGLAFSLAAQDTASNLFGFMAIIGDRTFSVGEYIKTDTIEGVVQNIGVRSTRIMQPDRGIVTVPNTTLANAPVQRFARRRVNFSFGVTYSTNADQMEALLEDVRKMLQSRDHVIKSSVAVYFTEFADSSLNILVLCDLTLRDWRSVLEEREQINLKIMRIVAENNLSFAFPSQSVYIESMPNRPSQLPIGPDNTP</sequence>
<dbReference type="InterPro" id="IPR011066">
    <property type="entry name" value="MscS_channel_C_sf"/>
</dbReference>
<feature type="transmembrane region" description="Helical" evidence="7">
    <location>
        <begin position="65"/>
        <end position="86"/>
    </location>
</feature>
<keyword evidence="4 7" id="KW-0812">Transmembrane</keyword>
<evidence type="ECO:0000256" key="4">
    <source>
        <dbReference type="ARBA" id="ARBA00022692"/>
    </source>
</evidence>
<dbReference type="InterPro" id="IPR010920">
    <property type="entry name" value="LSM_dom_sf"/>
</dbReference>
<keyword evidence="5 7" id="KW-1133">Transmembrane helix</keyword>
<evidence type="ECO:0000256" key="6">
    <source>
        <dbReference type="ARBA" id="ARBA00023136"/>
    </source>
</evidence>
<reference evidence="11 12" key="1">
    <citation type="submission" date="2020-02" db="EMBL/GenBank/DDBJ databases">
        <authorList>
            <person name="Zheng R.K."/>
            <person name="Sun C.M."/>
        </authorList>
    </citation>
    <scope>NUCLEOTIDE SEQUENCE [LARGE SCALE GENOMIC DNA]</scope>
    <source>
        <strain evidence="12">rifampicinis</strain>
    </source>
</reference>
<evidence type="ECO:0000256" key="1">
    <source>
        <dbReference type="ARBA" id="ARBA00004651"/>
    </source>
</evidence>
<dbReference type="InterPro" id="IPR011014">
    <property type="entry name" value="MscS_channel_TM-2"/>
</dbReference>
<evidence type="ECO:0000259" key="9">
    <source>
        <dbReference type="Pfam" id="PF21082"/>
    </source>
</evidence>
<dbReference type="Pfam" id="PF21082">
    <property type="entry name" value="MS_channel_3rd"/>
    <property type="match status" value="1"/>
</dbReference>
<dbReference type="Gene3D" id="1.10.287.1260">
    <property type="match status" value="1"/>
</dbReference>
<dbReference type="PANTHER" id="PTHR30566">
    <property type="entry name" value="YNAI-RELATED MECHANOSENSITIVE ION CHANNEL"/>
    <property type="match status" value="1"/>
</dbReference>